<dbReference type="AlphaFoldDB" id="A0A0C3B0L9"/>
<evidence type="ECO:0000313" key="2">
    <source>
        <dbReference type="Proteomes" id="UP000054097"/>
    </source>
</evidence>
<organism evidence="1 2">
    <name type="scientific">Serendipita vermifera MAFF 305830</name>
    <dbReference type="NCBI Taxonomy" id="933852"/>
    <lineage>
        <taxon>Eukaryota</taxon>
        <taxon>Fungi</taxon>
        <taxon>Dikarya</taxon>
        <taxon>Basidiomycota</taxon>
        <taxon>Agaricomycotina</taxon>
        <taxon>Agaricomycetes</taxon>
        <taxon>Sebacinales</taxon>
        <taxon>Serendipitaceae</taxon>
        <taxon>Serendipita</taxon>
    </lineage>
</organism>
<proteinExistence type="predicted"/>
<accession>A0A0C3B0L9</accession>
<reference evidence="2" key="2">
    <citation type="submission" date="2015-01" db="EMBL/GenBank/DDBJ databases">
        <title>Evolutionary Origins and Diversification of the Mycorrhizal Mutualists.</title>
        <authorList>
            <consortium name="DOE Joint Genome Institute"/>
            <consortium name="Mycorrhizal Genomics Consortium"/>
            <person name="Kohler A."/>
            <person name="Kuo A."/>
            <person name="Nagy L.G."/>
            <person name="Floudas D."/>
            <person name="Copeland A."/>
            <person name="Barry K.W."/>
            <person name="Cichocki N."/>
            <person name="Veneault-Fourrey C."/>
            <person name="LaButti K."/>
            <person name="Lindquist E.A."/>
            <person name="Lipzen A."/>
            <person name="Lundell T."/>
            <person name="Morin E."/>
            <person name="Murat C."/>
            <person name="Riley R."/>
            <person name="Ohm R."/>
            <person name="Sun H."/>
            <person name="Tunlid A."/>
            <person name="Henrissat B."/>
            <person name="Grigoriev I.V."/>
            <person name="Hibbett D.S."/>
            <person name="Martin F."/>
        </authorList>
    </citation>
    <scope>NUCLEOTIDE SEQUENCE [LARGE SCALE GENOMIC DNA]</scope>
    <source>
        <strain evidence="2">MAFF 305830</strain>
    </source>
</reference>
<sequence>MVANQTNVAFQSLQSATSRIEPNPEIITEIIDKTPAIILDIEERPFGHSLSSEASKFQFSVETYPPWSQLLERTSRDITEQQLPGPILPDSTNATNAADSIAILKKDVLSLSALCNDLGATFDRFSLESQLQAADEYPNHPGR</sequence>
<name>A0A0C3B0L9_SERVB</name>
<evidence type="ECO:0000313" key="1">
    <source>
        <dbReference type="EMBL" id="KIM25754.1"/>
    </source>
</evidence>
<keyword evidence="2" id="KW-1185">Reference proteome</keyword>
<dbReference type="Proteomes" id="UP000054097">
    <property type="component" value="Unassembled WGS sequence"/>
</dbReference>
<protein>
    <submittedName>
        <fullName evidence="1">Uncharacterized protein</fullName>
    </submittedName>
</protein>
<reference evidence="1 2" key="1">
    <citation type="submission" date="2014-04" db="EMBL/GenBank/DDBJ databases">
        <authorList>
            <consortium name="DOE Joint Genome Institute"/>
            <person name="Kuo A."/>
            <person name="Zuccaro A."/>
            <person name="Kohler A."/>
            <person name="Nagy L.G."/>
            <person name="Floudas D."/>
            <person name="Copeland A."/>
            <person name="Barry K.W."/>
            <person name="Cichocki N."/>
            <person name="Veneault-Fourrey C."/>
            <person name="LaButti K."/>
            <person name="Lindquist E.A."/>
            <person name="Lipzen A."/>
            <person name="Lundell T."/>
            <person name="Morin E."/>
            <person name="Murat C."/>
            <person name="Sun H."/>
            <person name="Tunlid A."/>
            <person name="Henrissat B."/>
            <person name="Grigoriev I.V."/>
            <person name="Hibbett D.S."/>
            <person name="Martin F."/>
            <person name="Nordberg H.P."/>
            <person name="Cantor M.N."/>
            <person name="Hua S.X."/>
        </authorList>
    </citation>
    <scope>NUCLEOTIDE SEQUENCE [LARGE SCALE GENOMIC DNA]</scope>
    <source>
        <strain evidence="1 2">MAFF 305830</strain>
    </source>
</reference>
<dbReference type="HOGENOM" id="CLU_1807418_0_0_1"/>
<dbReference type="EMBL" id="KN824311">
    <property type="protein sequence ID" value="KIM25754.1"/>
    <property type="molecule type" value="Genomic_DNA"/>
</dbReference>
<gene>
    <name evidence="1" type="ORF">M408DRAFT_203610</name>
</gene>